<organism evidence="1 2">
    <name type="scientific">Yinghuangia aomiensis</name>
    <dbReference type="NCBI Taxonomy" id="676205"/>
    <lineage>
        <taxon>Bacteria</taxon>
        <taxon>Bacillati</taxon>
        <taxon>Actinomycetota</taxon>
        <taxon>Actinomycetes</taxon>
        <taxon>Kitasatosporales</taxon>
        <taxon>Streptomycetaceae</taxon>
        <taxon>Yinghuangia</taxon>
    </lineage>
</organism>
<comment type="caution">
    <text evidence="1">The sequence shown here is derived from an EMBL/GenBank/DDBJ whole genome shotgun (WGS) entry which is preliminary data.</text>
</comment>
<proteinExistence type="predicted"/>
<name>A0ABP9GXD4_9ACTN</name>
<dbReference type="EMBL" id="BAABHS010000003">
    <property type="protein sequence ID" value="GAA4950477.1"/>
    <property type="molecule type" value="Genomic_DNA"/>
</dbReference>
<sequence length="79" mass="8424">MANSRTPPRLLIRFPSNLRVAATGLPGPVGAAWDTVADGLKTGGSTPFHDHPQAVGVTWDVVHPGCRIGSMYRVDTSER</sequence>
<protein>
    <submittedName>
        <fullName evidence="1">Uncharacterized protein</fullName>
    </submittedName>
</protein>
<keyword evidence="2" id="KW-1185">Reference proteome</keyword>
<dbReference type="Proteomes" id="UP001500466">
    <property type="component" value="Unassembled WGS sequence"/>
</dbReference>
<gene>
    <name evidence="1" type="ORF">GCM10023205_08900</name>
</gene>
<accession>A0ABP9GXD4</accession>
<evidence type="ECO:0000313" key="1">
    <source>
        <dbReference type="EMBL" id="GAA4950477.1"/>
    </source>
</evidence>
<reference evidence="2" key="1">
    <citation type="journal article" date="2019" name="Int. J. Syst. Evol. Microbiol.">
        <title>The Global Catalogue of Microorganisms (GCM) 10K type strain sequencing project: providing services to taxonomists for standard genome sequencing and annotation.</title>
        <authorList>
            <consortium name="The Broad Institute Genomics Platform"/>
            <consortium name="The Broad Institute Genome Sequencing Center for Infectious Disease"/>
            <person name="Wu L."/>
            <person name="Ma J."/>
        </authorList>
    </citation>
    <scope>NUCLEOTIDE SEQUENCE [LARGE SCALE GENOMIC DNA]</scope>
    <source>
        <strain evidence="2">JCM 17986</strain>
    </source>
</reference>
<evidence type="ECO:0000313" key="2">
    <source>
        <dbReference type="Proteomes" id="UP001500466"/>
    </source>
</evidence>